<protein>
    <submittedName>
        <fullName evidence="3">Uncharacterized protein</fullName>
    </submittedName>
</protein>
<dbReference type="AlphaFoldDB" id="A0A2G5BDI2"/>
<proteinExistence type="predicted"/>
<keyword evidence="4" id="KW-1185">Reference proteome</keyword>
<keyword evidence="2" id="KW-1133">Transmembrane helix</keyword>
<keyword evidence="2" id="KW-0472">Membrane</keyword>
<keyword evidence="2" id="KW-0812">Transmembrane</keyword>
<feature type="transmembrane region" description="Helical" evidence="2">
    <location>
        <begin position="6"/>
        <end position="25"/>
    </location>
</feature>
<name>A0A2G5BDI2_COERN</name>
<evidence type="ECO:0000256" key="2">
    <source>
        <dbReference type="SAM" id="Phobius"/>
    </source>
</evidence>
<reference evidence="3 4" key="1">
    <citation type="journal article" date="2015" name="Genome Biol. Evol.">
        <title>Phylogenomic analyses indicate that early fungi evolved digesting cell walls of algal ancestors of land plants.</title>
        <authorList>
            <person name="Chang Y."/>
            <person name="Wang S."/>
            <person name="Sekimoto S."/>
            <person name="Aerts A.L."/>
            <person name="Choi C."/>
            <person name="Clum A."/>
            <person name="LaButti K.M."/>
            <person name="Lindquist E.A."/>
            <person name="Yee Ngan C."/>
            <person name="Ohm R.A."/>
            <person name="Salamov A.A."/>
            <person name="Grigoriev I.V."/>
            <person name="Spatafora J.W."/>
            <person name="Berbee M.L."/>
        </authorList>
    </citation>
    <scope>NUCLEOTIDE SEQUENCE [LARGE SCALE GENOMIC DNA]</scope>
    <source>
        <strain evidence="3 4">NRRL 1564</strain>
    </source>
</reference>
<feature type="compositionally biased region" description="Polar residues" evidence="1">
    <location>
        <begin position="36"/>
        <end position="55"/>
    </location>
</feature>
<evidence type="ECO:0000313" key="3">
    <source>
        <dbReference type="EMBL" id="PIA17074.1"/>
    </source>
</evidence>
<dbReference type="EMBL" id="KZ303496">
    <property type="protein sequence ID" value="PIA17074.1"/>
    <property type="molecule type" value="Genomic_DNA"/>
</dbReference>
<dbReference type="Proteomes" id="UP000242474">
    <property type="component" value="Unassembled WGS sequence"/>
</dbReference>
<accession>A0A2G5BDI2</accession>
<organism evidence="3 4">
    <name type="scientific">Coemansia reversa (strain ATCC 12441 / NRRL 1564)</name>
    <dbReference type="NCBI Taxonomy" id="763665"/>
    <lineage>
        <taxon>Eukaryota</taxon>
        <taxon>Fungi</taxon>
        <taxon>Fungi incertae sedis</taxon>
        <taxon>Zoopagomycota</taxon>
        <taxon>Kickxellomycotina</taxon>
        <taxon>Kickxellomycetes</taxon>
        <taxon>Kickxellales</taxon>
        <taxon>Kickxellaceae</taxon>
        <taxon>Coemansia</taxon>
    </lineage>
</organism>
<evidence type="ECO:0000313" key="4">
    <source>
        <dbReference type="Proteomes" id="UP000242474"/>
    </source>
</evidence>
<gene>
    <name evidence="3" type="ORF">COEREDRAFT_92139</name>
</gene>
<sequence length="152" mass="16641">MTDTASVVYPLVGAAVILGIFYYTIWKYRKSKDNKQQQSTPNRLQETGHTTYNNHTSEDTVVHPAPRTSIDETLPVYTPSSAAAGIGNRVDTTVTLPAYSPPAEPLPLLTQQQRQSSQQQLAGGQNILQMPPPYTRADTSCVISIPQEAAIR</sequence>
<feature type="region of interest" description="Disordered" evidence="1">
    <location>
        <begin position="32"/>
        <end position="68"/>
    </location>
</feature>
<evidence type="ECO:0000256" key="1">
    <source>
        <dbReference type="SAM" id="MobiDB-lite"/>
    </source>
</evidence>